<feature type="compositionally biased region" description="Low complexity" evidence="1">
    <location>
        <begin position="161"/>
        <end position="187"/>
    </location>
</feature>
<gene>
    <name evidence="3" type="ORF">BCR44DRAFT_1252049</name>
</gene>
<feature type="signal peptide" evidence="2">
    <location>
        <begin position="1"/>
        <end position="20"/>
    </location>
</feature>
<feature type="region of interest" description="Disordered" evidence="1">
    <location>
        <begin position="127"/>
        <end position="199"/>
    </location>
</feature>
<feature type="compositionally biased region" description="Pro residues" evidence="1">
    <location>
        <begin position="739"/>
        <end position="750"/>
    </location>
</feature>
<dbReference type="STRING" id="765915.A0A1Y2I103"/>
<feature type="region of interest" description="Disordered" evidence="1">
    <location>
        <begin position="763"/>
        <end position="788"/>
    </location>
</feature>
<feature type="compositionally biased region" description="Polar residues" evidence="1">
    <location>
        <begin position="1048"/>
        <end position="1059"/>
    </location>
</feature>
<evidence type="ECO:0000256" key="2">
    <source>
        <dbReference type="SAM" id="SignalP"/>
    </source>
</evidence>
<evidence type="ECO:0000256" key="1">
    <source>
        <dbReference type="SAM" id="MobiDB-lite"/>
    </source>
</evidence>
<keyword evidence="2" id="KW-0732">Signal</keyword>
<feature type="region of interest" description="Disordered" evidence="1">
    <location>
        <begin position="28"/>
        <end position="113"/>
    </location>
</feature>
<organism evidence="3 4">
    <name type="scientific">Catenaria anguillulae PL171</name>
    <dbReference type="NCBI Taxonomy" id="765915"/>
    <lineage>
        <taxon>Eukaryota</taxon>
        <taxon>Fungi</taxon>
        <taxon>Fungi incertae sedis</taxon>
        <taxon>Blastocladiomycota</taxon>
        <taxon>Blastocladiomycetes</taxon>
        <taxon>Blastocladiales</taxon>
        <taxon>Catenariaceae</taxon>
        <taxon>Catenaria</taxon>
    </lineage>
</organism>
<feature type="compositionally biased region" description="Low complexity" evidence="1">
    <location>
        <begin position="53"/>
        <end position="87"/>
    </location>
</feature>
<accession>A0A1Y2I103</accession>
<evidence type="ECO:0008006" key="5">
    <source>
        <dbReference type="Google" id="ProtNLM"/>
    </source>
</evidence>
<keyword evidence="4" id="KW-1185">Reference proteome</keyword>
<comment type="caution">
    <text evidence="3">The sequence shown here is derived from an EMBL/GenBank/DDBJ whole genome shotgun (WGS) entry which is preliminary data.</text>
</comment>
<name>A0A1Y2I103_9FUNG</name>
<feature type="compositionally biased region" description="Acidic residues" evidence="1">
    <location>
        <begin position="1012"/>
        <end position="1028"/>
    </location>
</feature>
<feature type="region of interest" description="Disordered" evidence="1">
    <location>
        <begin position="975"/>
        <end position="1059"/>
    </location>
</feature>
<evidence type="ECO:0000313" key="3">
    <source>
        <dbReference type="EMBL" id="ORZ39663.1"/>
    </source>
</evidence>
<feature type="compositionally biased region" description="Low complexity" evidence="1">
    <location>
        <begin position="844"/>
        <end position="872"/>
    </location>
</feature>
<evidence type="ECO:0000313" key="4">
    <source>
        <dbReference type="Proteomes" id="UP000193411"/>
    </source>
</evidence>
<sequence>MHSCSVAALSLRFRLTVIRCSLCSIPSHPSKETMQLRGQNTLATPPPIKSIINNTSHSSASANASHQASNSSTASASHPPSSPSHTPKAINTSGLQVDRRGKSLSRRKSNQKLDEMWNANSLINALPTINSTGNTPNGTKMLGVSTGSRDTSSGSGGGSSSSGSSSGLSSAATSPTTSIASPAQSPTEPEYTPHTQSEFERSARMLIEKLIELGTMRLDAKMREFLDTPGVMPIFLSYMTRLPDGQPPIHMASDKNIDPRLFRDRNRDLEPTIASYRVMDILCTTNPFNSSLVEANLELIVHSLFDMLAINSDANLYHFANVLDSFLRRANPVLPIVDYMLVNPHDYDSQNEHSGPLFPFFLRLLRFLHIPPISSLVVQCLTHAKQGLPKRTQRFDWLHELCFVEHLLCNLRSDYEPLVQATVELFTTIVDEVLRLDGSGMLFVKLAEKEPLPDLIKRLDAPHDFQRHAVVSILHALVIRAVPKPLTSTAIPSSPTSSVAATLSQAMTAALTPHLADFARILPQIQPASIQLQCLELLQALFSDIAETESSAAILEEALDAAHWRHLADTVLLYHPTAPFLAPYFRILRVALLTGSQTVLKRALVKPRVIQRLVRFYTHGDATMPVDPPVVPGLGRKRSMQLIKLGLLSADSPPPSPRLPPSIPELAEFIPRTACSDLHSFALLILNLIRLAADVRGPGDYLWDLLNSLTDYQAFLPILREQTLLQVQTPSRPEDFPTPRMPKWPAPQVTPDPVRVEFVDAAPRRPSWQHSPPPHGGTRSFSSMMGQGEAGVPTVTLTLEMDQGIDLGSKYAVCLGFDANLRPPHVARRSSAAGSVQVRGRDFGTPTSTSSSSGASGASPVSEEASAGTGAASKKRRRKRKSRQELFLELRAQGIVVPPSAAAHGDGAANPALVARLMRDSAGSIEDGSGPMPLSPMPVFGRTMTEDDHWDSLHGRDDNMDLGQFAHYHHHQDDDAMDVDVDPSMGHPADGDDDDNEQYRHYSSDAFMGDLGADEDEVGEDTWADDPDPMGNGDGDLGPWSAPVVPLTRSTPRGVSSWSGKVTLLHQSVRESVKMGTRGDREVGIDSDEDEDVLMQ</sequence>
<protein>
    <recommendedName>
        <fullName evidence="5">Retinoic acid induced 16-like protein-domain-containing protein</fullName>
    </recommendedName>
</protein>
<feature type="chain" id="PRO_5012824649" description="Retinoic acid induced 16-like protein-domain-containing protein" evidence="2">
    <location>
        <begin position="21"/>
        <end position="1096"/>
    </location>
</feature>
<dbReference type="Proteomes" id="UP000193411">
    <property type="component" value="Unassembled WGS sequence"/>
</dbReference>
<feature type="compositionally biased region" description="Polar residues" evidence="1">
    <location>
        <begin position="127"/>
        <end position="138"/>
    </location>
</feature>
<feature type="compositionally biased region" description="Basic residues" evidence="1">
    <location>
        <begin position="873"/>
        <end position="882"/>
    </location>
</feature>
<feature type="compositionally biased region" description="Polar residues" evidence="1">
    <location>
        <begin position="32"/>
        <end position="43"/>
    </location>
</feature>
<feature type="region of interest" description="Disordered" evidence="1">
    <location>
        <begin position="1073"/>
        <end position="1096"/>
    </location>
</feature>
<reference evidence="3 4" key="1">
    <citation type="submission" date="2016-07" db="EMBL/GenBank/DDBJ databases">
        <title>Pervasive Adenine N6-methylation of Active Genes in Fungi.</title>
        <authorList>
            <consortium name="DOE Joint Genome Institute"/>
            <person name="Mondo S.J."/>
            <person name="Dannebaum R.O."/>
            <person name="Kuo R.C."/>
            <person name="Labutti K."/>
            <person name="Haridas S."/>
            <person name="Kuo A."/>
            <person name="Salamov A."/>
            <person name="Ahrendt S.R."/>
            <person name="Lipzen A."/>
            <person name="Sullivan W."/>
            <person name="Andreopoulos W.B."/>
            <person name="Clum A."/>
            <person name="Lindquist E."/>
            <person name="Daum C."/>
            <person name="Ramamoorthy G.K."/>
            <person name="Gryganskyi A."/>
            <person name="Culley D."/>
            <person name="Magnuson J.K."/>
            <person name="James T.Y."/>
            <person name="O'Malley M.A."/>
            <person name="Stajich J.E."/>
            <person name="Spatafora J.W."/>
            <person name="Visel A."/>
            <person name="Grigoriev I.V."/>
        </authorList>
    </citation>
    <scope>NUCLEOTIDE SEQUENCE [LARGE SCALE GENOMIC DNA]</scope>
    <source>
        <strain evidence="3 4">PL171</strain>
    </source>
</reference>
<feature type="region of interest" description="Disordered" evidence="1">
    <location>
        <begin position="730"/>
        <end position="750"/>
    </location>
</feature>
<proteinExistence type="predicted"/>
<dbReference type="EMBL" id="MCFL01000005">
    <property type="protein sequence ID" value="ORZ39663.1"/>
    <property type="molecule type" value="Genomic_DNA"/>
</dbReference>
<feature type="compositionally biased region" description="Basic and acidic residues" evidence="1">
    <location>
        <begin position="1073"/>
        <end position="1084"/>
    </location>
</feature>
<feature type="compositionally biased region" description="Acidic residues" evidence="1">
    <location>
        <begin position="1085"/>
        <end position="1096"/>
    </location>
</feature>
<dbReference type="OrthoDB" id="1923159at2759"/>
<feature type="region of interest" description="Disordered" evidence="1">
    <location>
        <begin position="828"/>
        <end position="882"/>
    </location>
</feature>
<dbReference type="AlphaFoldDB" id="A0A1Y2I103"/>